<protein>
    <recommendedName>
        <fullName evidence="3">Siphovirus Gp157</fullName>
    </recommendedName>
</protein>
<dbReference type="EMBL" id="LR796957">
    <property type="protein sequence ID" value="CAB4178119.1"/>
    <property type="molecule type" value="Genomic_DNA"/>
</dbReference>
<gene>
    <name evidence="2" type="ORF">UFOVP1009_36</name>
</gene>
<keyword evidence="1" id="KW-0175">Coiled coil</keyword>
<evidence type="ECO:0000313" key="2">
    <source>
        <dbReference type="EMBL" id="CAB4178119.1"/>
    </source>
</evidence>
<organism evidence="2">
    <name type="scientific">uncultured Caudovirales phage</name>
    <dbReference type="NCBI Taxonomy" id="2100421"/>
    <lineage>
        <taxon>Viruses</taxon>
        <taxon>Duplodnaviria</taxon>
        <taxon>Heunggongvirae</taxon>
        <taxon>Uroviricota</taxon>
        <taxon>Caudoviricetes</taxon>
        <taxon>Peduoviridae</taxon>
        <taxon>Maltschvirus</taxon>
        <taxon>Maltschvirus maltsch</taxon>
    </lineage>
</organism>
<reference evidence="2" key="1">
    <citation type="submission" date="2020-05" db="EMBL/GenBank/DDBJ databases">
        <authorList>
            <person name="Chiriac C."/>
            <person name="Salcher M."/>
            <person name="Ghai R."/>
            <person name="Kavagutti S V."/>
        </authorList>
    </citation>
    <scope>NUCLEOTIDE SEQUENCE</scope>
</reference>
<proteinExistence type="predicted"/>
<sequence>MDKVQLDGLISNAAAYKSSIDVLNEYIEDLLFKKRTAEYQIEDMEAKMAPFKEEVSQIEGEINRVMKDALIDKVKSAHYTVTYSHKFKSSITDIKKFLEYAKKYPAILLKQSIKETELKKLIDDGIVPDEEESGIKIDNSLRVFKYIKAGTKND</sequence>
<evidence type="ECO:0008006" key="3">
    <source>
        <dbReference type="Google" id="ProtNLM"/>
    </source>
</evidence>
<evidence type="ECO:0000256" key="1">
    <source>
        <dbReference type="SAM" id="Coils"/>
    </source>
</evidence>
<name>A0A6J5Q1X1_9CAUD</name>
<accession>A0A6J5Q1X1</accession>
<feature type="coiled-coil region" evidence="1">
    <location>
        <begin position="27"/>
        <end position="61"/>
    </location>
</feature>